<comment type="caution">
    <text evidence="2">The sequence shown here is derived from an EMBL/GenBank/DDBJ whole genome shotgun (WGS) entry which is preliminary data.</text>
</comment>
<sequence>MAIRVAIKAPAGFCSSDAWGIFQATIAIVTLVGSFWSIGLLL</sequence>
<dbReference type="Proteomes" id="UP001279660">
    <property type="component" value="Unassembled WGS sequence"/>
</dbReference>
<accession>A0ABU4PRG1</accession>
<feature type="transmembrane region" description="Helical" evidence="1">
    <location>
        <begin position="20"/>
        <end position="41"/>
    </location>
</feature>
<evidence type="ECO:0000256" key="1">
    <source>
        <dbReference type="SAM" id="Phobius"/>
    </source>
</evidence>
<organism evidence="2 3">
    <name type="scientific">Sphingomonas echinoides</name>
    <dbReference type="NCBI Taxonomy" id="59803"/>
    <lineage>
        <taxon>Bacteria</taxon>
        <taxon>Pseudomonadati</taxon>
        <taxon>Pseudomonadota</taxon>
        <taxon>Alphaproteobacteria</taxon>
        <taxon>Sphingomonadales</taxon>
        <taxon>Sphingomonadaceae</taxon>
        <taxon>Sphingomonas</taxon>
    </lineage>
</organism>
<name>A0ABU4PRG1_9SPHN</name>
<keyword evidence="1" id="KW-0812">Transmembrane</keyword>
<keyword evidence="3" id="KW-1185">Reference proteome</keyword>
<evidence type="ECO:0000313" key="3">
    <source>
        <dbReference type="Proteomes" id="UP001279660"/>
    </source>
</evidence>
<dbReference type="EMBL" id="JAWXXV010000001">
    <property type="protein sequence ID" value="MDX5985394.1"/>
    <property type="molecule type" value="Genomic_DNA"/>
</dbReference>
<keyword evidence="1" id="KW-0472">Membrane</keyword>
<evidence type="ECO:0000313" key="2">
    <source>
        <dbReference type="EMBL" id="MDX5985394.1"/>
    </source>
</evidence>
<reference evidence="2 3" key="1">
    <citation type="submission" date="2023-11" db="EMBL/GenBank/DDBJ databases">
        <title>MicrobeMod: A computational toolkit for identifying prokaryotic methylation and restriction-modification with nanopore sequencing.</title>
        <authorList>
            <person name="Crits-Christoph A."/>
            <person name="Kang S.C."/>
            <person name="Lee H."/>
            <person name="Ostrov N."/>
        </authorList>
    </citation>
    <scope>NUCLEOTIDE SEQUENCE [LARGE SCALE GENOMIC DNA]</scope>
    <source>
        <strain evidence="2 3">ATCC 14820</strain>
    </source>
</reference>
<dbReference type="RefSeq" id="WP_281047999.1">
    <property type="nucleotide sequence ID" value="NZ_JAWXXV010000001.1"/>
</dbReference>
<keyword evidence="1" id="KW-1133">Transmembrane helix</keyword>
<gene>
    <name evidence="2" type="ORF">SIL82_14140</name>
</gene>
<proteinExistence type="predicted"/>
<protein>
    <submittedName>
        <fullName evidence="2">Uncharacterized protein</fullName>
    </submittedName>
</protein>